<dbReference type="EMBL" id="QDGZ01000005">
    <property type="protein sequence ID" value="PVG82201.1"/>
    <property type="molecule type" value="Genomic_DNA"/>
</dbReference>
<gene>
    <name evidence="2" type="ORF">DDE18_11905</name>
</gene>
<evidence type="ECO:0000313" key="3">
    <source>
        <dbReference type="Proteomes" id="UP000246018"/>
    </source>
</evidence>
<evidence type="ECO:0000256" key="1">
    <source>
        <dbReference type="SAM" id="MobiDB-lite"/>
    </source>
</evidence>
<feature type="compositionally biased region" description="Polar residues" evidence="1">
    <location>
        <begin position="41"/>
        <end position="54"/>
    </location>
</feature>
<organism evidence="2 3">
    <name type="scientific">Nocardioides gansuensis</name>
    <dbReference type="NCBI Taxonomy" id="2138300"/>
    <lineage>
        <taxon>Bacteria</taxon>
        <taxon>Bacillati</taxon>
        <taxon>Actinomycetota</taxon>
        <taxon>Actinomycetes</taxon>
        <taxon>Propionibacteriales</taxon>
        <taxon>Nocardioidaceae</taxon>
        <taxon>Nocardioides</taxon>
    </lineage>
</organism>
<dbReference type="AlphaFoldDB" id="A0A2T8F8Z4"/>
<accession>A0A2T8F8Z4</accession>
<keyword evidence="3" id="KW-1185">Reference proteome</keyword>
<comment type="caution">
    <text evidence="2">The sequence shown here is derived from an EMBL/GenBank/DDBJ whole genome shotgun (WGS) entry which is preliminary data.</text>
</comment>
<evidence type="ECO:0000313" key="2">
    <source>
        <dbReference type="EMBL" id="PVG82201.1"/>
    </source>
</evidence>
<reference evidence="2 3" key="1">
    <citation type="submission" date="2018-04" db="EMBL/GenBank/DDBJ databases">
        <title>Genome of Nocardioides gansuensis WSJ-1.</title>
        <authorList>
            <person name="Wu S."/>
            <person name="Wang G."/>
        </authorList>
    </citation>
    <scope>NUCLEOTIDE SEQUENCE [LARGE SCALE GENOMIC DNA]</scope>
    <source>
        <strain evidence="2 3">WSJ-1</strain>
    </source>
</reference>
<name>A0A2T8F8Z4_9ACTN</name>
<feature type="region of interest" description="Disordered" evidence="1">
    <location>
        <begin position="25"/>
        <end position="57"/>
    </location>
</feature>
<proteinExistence type="predicted"/>
<sequence>MIREVLPIIVFVWLHLLTRRTPMGRKQMQAVRSPALRGSGSRRSTSPNAASRWSTEGCPRCRPTGDRCWMTDGCSTSPTASGAPAFRQTFDWMDVPIVGDDGWRREYRGVVDSAPGLFFYGLSFQYALSSMVLPGVGRDAT</sequence>
<protein>
    <submittedName>
        <fullName evidence="2">Uncharacterized protein</fullName>
    </submittedName>
</protein>
<dbReference type="Proteomes" id="UP000246018">
    <property type="component" value="Unassembled WGS sequence"/>
</dbReference>